<keyword evidence="6" id="KW-0520">NAD</keyword>
<dbReference type="InterPro" id="IPR036291">
    <property type="entry name" value="NAD(P)-bd_dom_sf"/>
</dbReference>
<evidence type="ECO:0000256" key="1">
    <source>
        <dbReference type="ARBA" id="ARBA00001947"/>
    </source>
</evidence>
<dbReference type="Pfam" id="PF08240">
    <property type="entry name" value="ADH_N"/>
    <property type="match status" value="1"/>
</dbReference>
<dbReference type="SMART" id="SM00829">
    <property type="entry name" value="PKS_ER"/>
    <property type="match status" value="1"/>
</dbReference>
<evidence type="ECO:0000259" key="8">
    <source>
        <dbReference type="SMART" id="SM00829"/>
    </source>
</evidence>
<evidence type="ECO:0000256" key="5">
    <source>
        <dbReference type="ARBA" id="ARBA00023002"/>
    </source>
</evidence>
<keyword evidence="4 7" id="KW-0862">Zinc</keyword>
<dbReference type="OrthoDB" id="9771084at2"/>
<dbReference type="GO" id="GO:0008270">
    <property type="term" value="F:zinc ion binding"/>
    <property type="evidence" value="ECO:0007669"/>
    <property type="project" value="InterPro"/>
</dbReference>
<dbReference type="RefSeq" id="WP_094842245.1">
    <property type="nucleotide sequence ID" value="NZ_NEVS01000004.1"/>
</dbReference>
<protein>
    <submittedName>
        <fullName evidence="9">Alcohol dehydrogenase</fullName>
    </submittedName>
</protein>
<dbReference type="PROSITE" id="PS00059">
    <property type="entry name" value="ADH_ZINC"/>
    <property type="match status" value="1"/>
</dbReference>
<dbReference type="AlphaFoldDB" id="A0A261UFY2"/>
<dbReference type="InterPro" id="IPR013149">
    <property type="entry name" value="ADH-like_C"/>
</dbReference>
<dbReference type="SUPFAM" id="SSF50129">
    <property type="entry name" value="GroES-like"/>
    <property type="match status" value="1"/>
</dbReference>
<accession>A0A261UFY2</accession>
<evidence type="ECO:0000256" key="3">
    <source>
        <dbReference type="ARBA" id="ARBA00022723"/>
    </source>
</evidence>
<comment type="caution">
    <text evidence="9">The sequence shown here is derived from an EMBL/GenBank/DDBJ whole genome shotgun (WGS) entry which is preliminary data.</text>
</comment>
<evidence type="ECO:0000256" key="2">
    <source>
        <dbReference type="ARBA" id="ARBA00008072"/>
    </source>
</evidence>
<dbReference type="InterPro" id="IPR002328">
    <property type="entry name" value="ADH_Zn_CS"/>
</dbReference>
<dbReference type="PANTHER" id="PTHR42940">
    <property type="entry name" value="ALCOHOL DEHYDROGENASE 1-RELATED"/>
    <property type="match status" value="1"/>
</dbReference>
<dbReference type="SUPFAM" id="SSF51735">
    <property type="entry name" value="NAD(P)-binding Rossmann-fold domains"/>
    <property type="match status" value="1"/>
</dbReference>
<keyword evidence="5" id="KW-0560">Oxidoreductase</keyword>
<dbReference type="InterPro" id="IPR013154">
    <property type="entry name" value="ADH-like_N"/>
</dbReference>
<dbReference type="EMBL" id="NEVS01000004">
    <property type="protein sequence ID" value="OZI60839.1"/>
    <property type="molecule type" value="Genomic_DNA"/>
</dbReference>
<keyword evidence="3 7" id="KW-0479">Metal-binding</keyword>
<dbReference type="CDD" id="cd08296">
    <property type="entry name" value="CAD_like"/>
    <property type="match status" value="1"/>
</dbReference>
<dbReference type="Pfam" id="PF00107">
    <property type="entry name" value="ADH_zinc_N"/>
    <property type="match status" value="1"/>
</dbReference>
<dbReference type="Proteomes" id="UP000215767">
    <property type="component" value="Unassembled WGS sequence"/>
</dbReference>
<evidence type="ECO:0000256" key="7">
    <source>
        <dbReference type="RuleBase" id="RU361277"/>
    </source>
</evidence>
<dbReference type="InterPro" id="IPR020843">
    <property type="entry name" value="ER"/>
</dbReference>
<comment type="cofactor">
    <cofactor evidence="1 7">
        <name>Zn(2+)</name>
        <dbReference type="ChEBI" id="CHEBI:29105"/>
    </cofactor>
</comment>
<evidence type="ECO:0000313" key="10">
    <source>
        <dbReference type="Proteomes" id="UP000215767"/>
    </source>
</evidence>
<dbReference type="PANTHER" id="PTHR42940:SF7">
    <property type="entry name" value="ALCOHOL DEHYDROGENASE-LIKE N-TERMINAL DOMAIN-CONTAINING PROTEIN"/>
    <property type="match status" value="1"/>
</dbReference>
<dbReference type="GO" id="GO:0004022">
    <property type="term" value="F:alcohol dehydrogenase (NAD+) activity"/>
    <property type="evidence" value="ECO:0007669"/>
    <property type="project" value="TreeGrafter"/>
</dbReference>
<evidence type="ECO:0000313" key="9">
    <source>
        <dbReference type="EMBL" id="OZI60839.1"/>
    </source>
</evidence>
<feature type="domain" description="Enoyl reductase (ER)" evidence="8">
    <location>
        <begin position="13"/>
        <end position="335"/>
    </location>
</feature>
<dbReference type="Gene3D" id="3.40.50.720">
    <property type="entry name" value="NAD(P)-binding Rossmann-like Domain"/>
    <property type="match status" value="1"/>
</dbReference>
<comment type="similarity">
    <text evidence="2 7">Belongs to the zinc-containing alcohol dehydrogenase family.</text>
</comment>
<dbReference type="Gene3D" id="3.90.180.10">
    <property type="entry name" value="Medium-chain alcohol dehydrogenases, catalytic domain"/>
    <property type="match status" value="1"/>
</dbReference>
<dbReference type="GO" id="GO:0005737">
    <property type="term" value="C:cytoplasm"/>
    <property type="evidence" value="ECO:0007669"/>
    <property type="project" value="TreeGrafter"/>
</dbReference>
<proteinExistence type="inferred from homology"/>
<sequence length="339" mass="35684">MRRMQAVQVTKAGGPLEVVERDVPEPPAGHVRIKVQACGICHSDAFTKEGQWPGLQLPRVPGHEIAGVVDKVGDGVEEWQVGQRVGVGWHGGHCGHCENCRHGDFVLCKTAQVPGISYDGGYADYMVAPRETLARIPDDLSDVDAAPLLCAGITTFNALRNSGARAGDVVAVLGIGGLGHLGVQFARRMGYVTVAIARGQDKAPLAKELGAHHYIDSQSQNVAETLQALGGARVILATATSGKAMSAAIGGLGPNGKLVFVGVSQEPVEVPIAQFISQRNSVQGWPSGTAADSQETLAFSALSGVKPMIEEYPLSRAPEAYDRMISGKARFRVVLIPGQ</sequence>
<keyword evidence="10" id="KW-1185">Reference proteome</keyword>
<dbReference type="InterPro" id="IPR011032">
    <property type="entry name" value="GroES-like_sf"/>
</dbReference>
<name>A0A261UFY2_9BORD</name>
<dbReference type="FunFam" id="3.40.50.720:FF:000039">
    <property type="entry name" value="Alcohol dehydrogenase AdhP"/>
    <property type="match status" value="1"/>
</dbReference>
<reference evidence="10" key="1">
    <citation type="submission" date="2017-05" db="EMBL/GenBank/DDBJ databases">
        <title>Complete and WGS of Bordetella genogroups.</title>
        <authorList>
            <person name="Spilker T."/>
            <person name="Lipuma J."/>
        </authorList>
    </citation>
    <scope>NUCLEOTIDE SEQUENCE [LARGE SCALE GENOMIC DNA]</scope>
    <source>
        <strain evidence="10">AU8856</strain>
    </source>
</reference>
<evidence type="ECO:0000256" key="6">
    <source>
        <dbReference type="ARBA" id="ARBA00023027"/>
    </source>
</evidence>
<evidence type="ECO:0000256" key="4">
    <source>
        <dbReference type="ARBA" id="ARBA00022833"/>
    </source>
</evidence>
<organism evidence="9 10">
    <name type="scientific">Bordetella genomosp. 11</name>
    <dbReference type="NCBI Taxonomy" id="1416808"/>
    <lineage>
        <taxon>Bacteria</taxon>
        <taxon>Pseudomonadati</taxon>
        <taxon>Pseudomonadota</taxon>
        <taxon>Betaproteobacteria</taxon>
        <taxon>Burkholderiales</taxon>
        <taxon>Alcaligenaceae</taxon>
        <taxon>Bordetella</taxon>
    </lineage>
</organism>
<gene>
    <name evidence="9" type="ORF">CAL28_15810</name>
</gene>